<dbReference type="Pfam" id="PF01494">
    <property type="entry name" value="FAD_binding_3"/>
    <property type="match status" value="1"/>
</dbReference>
<dbReference type="GO" id="GO:0071949">
    <property type="term" value="F:FAD binding"/>
    <property type="evidence" value="ECO:0007669"/>
    <property type="project" value="InterPro"/>
</dbReference>
<dbReference type="RefSeq" id="WP_074491135.1">
    <property type="nucleotide sequence ID" value="NZ_FPAM01000011.1"/>
</dbReference>
<dbReference type="Gene3D" id="3.50.50.60">
    <property type="entry name" value="FAD/NAD(P)-binding domain"/>
    <property type="match status" value="1"/>
</dbReference>
<dbReference type="OrthoDB" id="1142316at2"/>
<evidence type="ECO:0000313" key="3">
    <source>
        <dbReference type="Proteomes" id="UP000186720"/>
    </source>
</evidence>
<dbReference type="STRING" id="1302689.RG47T_4041"/>
<gene>
    <name evidence="2" type="ORF">RG47T_4041</name>
</gene>
<dbReference type="SUPFAM" id="SSF51905">
    <property type="entry name" value="FAD/NAD(P)-binding domain"/>
    <property type="match status" value="1"/>
</dbReference>
<dbReference type="EMBL" id="MPPL01000001">
    <property type="protein sequence ID" value="OKS88570.1"/>
    <property type="molecule type" value="Genomic_DNA"/>
</dbReference>
<sequence>MDDVIIIGGGLAGLFNAILLNRAGLRVTLIEKKTYPFHRVCGEYISNEVLPFLEGLDIDVRQLGAATIKRLEVTAVSGTKLSQQLDLGGFGLSRYTLDNYLYQKAGAEGVKFLLGTRVEDVQFINDRFEITIPNKKLITPLVIGSFGKRSNLDQKLKRKFFYRRSPYLAVKFHIRVDFPDDLIQLNNYHNGYCGISKIESDKHCMCYLAHRDDLRKYGNLQGLEENVILKNPYLKAVFDKAEFLLDKPEVINEISFEKKEPVDNHILMSGDTAGMIAPLCGNGMTMAIHSAKILSGIIASHYKTGTFNPAKRALIEQDYTTQWNQQFAQRLWTGRQLQKLFGHNGTTALMLNLLNGLPPLTRYLIGKTHGKPFA</sequence>
<protein>
    <recommendedName>
        <fullName evidence="1">FAD-binding domain-containing protein</fullName>
    </recommendedName>
</protein>
<keyword evidence="3" id="KW-1185">Reference proteome</keyword>
<evidence type="ECO:0000313" key="2">
    <source>
        <dbReference type="EMBL" id="OKS88570.1"/>
    </source>
</evidence>
<accession>A0A1Q6A3J0</accession>
<dbReference type="AlphaFoldDB" id="A0A1Q6A3J0"/>
<dbReference type="Proteomes" id="UP000186720">
    <property type="component" value="Unassembled WGS sequence"/>
</dbReference>
<proteinExistence type="predicted"/>
<dbReference type="PANTHER" id="PTHR42685:SF22">
    <property type="entry name" value="CONDITIONED MEDIUM FACTOR RECEPTOR 1"/>
    <property type="match status" value="1"/>
</dbReference>
<dbReference type="InterPro" id="IPR002938">
    <property type="entry name" value="FAD-bd"/>
</dbReference>
<dbReference type="InterPro" id="IPR050407">
    <property type="entry name" value="Geranylgeranyl_reductase"/>
</dbReference>
<name>A0A1Q6A3J0_9SPHI</name>
<evidence type="ECO:0000259" key="1">
    <source>
        <dbReference type="Pfam" id="PF01494"/>
    </source>
</evidence>
<dbReference type="InterPro" id="IPR036188">
    <property type="entry name" value="FAD/NAD-bd_sf"/>
</dbReference>
<reference evidence="2 3" key="1">
    <citation type="submission" date="2016-11" db="EMBL/GenBank/DDBJ databases">
        <title>Whole Genome Sequencing of Mucilaginibacter polytrichastri RG4-7(T) isolated from the moss sample.</title>
        <authorList>
            <person name="Li Y."/>
        </authorList>
    </citation>
    <scope>NUCLEOTIDE SEQUENCE [LARGE SCALE GENOMIC DNA]</scope>
    <source>
        <strain evidence="2 3">RG4-7</strain>
    </source>
</reference>
<organism evidence="2 3">
    <name type="scientific">Mucilaginibacter polytrichastri</name>
    <dbReference type="NCBI Taxonomy" id="1302689"/>
    <lineage>
        <taxon>Bacteria</taxon>
        <taxon>Pseudomonadati</taxon>
        <taxon>Bacteroidota</taxon>
        <taxon>Sphingobacteriia</taxon>
        <taxon>Sphingobacteriales</taxon>
        <taxon>Sphingobacteriaceae</taxon>
        <taxon>Mucilaginibacter</taxon>
    </lineage>
</organism>
<feature type="domain" description="FAD-binding" evidence="1">
    <location>
        <begin position="3"/>
        <end position="122"/>
    </location>
</feature>
<dbReference type="PANTHER" id="PTHR42685">
    <property type="entry name" value="GERANYLGERANYL DIPHOSPHATE REDUCTASE"/>
    <property type="match status" value="1"/>
</dbReference>
<comment type="caution">
    <text evidence="2">The sequence shown here is derived from an EMBL/GenBank/DDBJ whole genome shotgun (WGS) entry which is preliminary data.</text>
</comment>
<dbReference type="PRINTS" id="PR00420">
    <property type="entry name" value="RNGMNOXGNASE"/>
</dbReference>